<sequence>MKRESASALLQRLSAEGVAPWASCAAASHPADAPHGGPAPARDGTARQAGAAHQAPGPLHEASGRLREGPGPLREAPGPPPATPGQPAPPPTGRPGSPPVGDRGRALTGPPVRPSTGQPVPPLAQPPIGQPAQPPAGCPVQPPALPSVPPSDRSEPAIPEPPLPFVGALVPPSSPGAARRACDALLRVHRLTDGRHGHVSVPVDPRAAHDARVLTAAARALRRAVGRANLLVRIPATPAGMTALSDCLAEGVGVDVTLIFGAERYARVLDAYFTGMERALAAGLSLHGLGCVTSFPVGPLDAAARALLGRPPCGDAGGGPWCAVALAVARQVFRLREERLASPWWRVLRAAGAQPPRLLWTEPECRHIGALVGWNTAVALPAAVLEAAPDDLELRGDTLLNRHAEGARTLAALERRGLRMAELARVLEARELTRLQRTWPAGPDGPAGGD</sequence>
<dbReference type="Gene3D" id="3.20.20.70">
    <property type="entry name" value="Aldolase class I"/>
    <property type="match status" value="1"/>
</dbReference>
<evidence type="ECO:0000256" key="1">
    <source>
        <dbReference type="ARBA" id="ARBA00023270"/>
    </source>
</evidence>
<dbReference type="InterPro" id="IPR001585">
    <property type="entry name" value="TAL/FSA"/>
</dbReference>
<dbReference type="PANTHER" id="PTHR10683:SF31">
    <property type="entry name" value="TRANSALDOLASE"/>
    <property type="match status" value="1"/>
</dbReference>
<dbReference type="STRING" id="1306406.J116_003925"/>
<dbReference type="Proteomes" id="UP000095329">
    <property type="component" value="Unassembled WGS sequence"/>
</dbReference>
<reference evidence="3 4" key="1">
    <citation type="journal article" date="2013" name="Genome Announc.">
        <title>Genome Sequence of Streptomyces violaceusniger Strain SPC6, a Halotolerant Streptomycete That Exhibits Rapid Growth and Development.</title>
        <authorList>
            <person name="Chen X."/>
            <person name="Zhang B."/>
            <person name="Zhang W."/>
            <person name="Wu X."/>
            <person name="Zhang M."/>
            <person name="Chen T."/>
            <person name="Liu G."/>
            <person name="Dyson P."/>
        </authorList>
    </citation>
    <scope>NUCLEOTIDE SEQUENCE [LARGE SCALE GENOMIC DNA]</scope>
    <source>
        <strain evidence="3 4">SPC6</strain>
    </source>
</reference>
<dbReference type="GO" id="GO:0005975">
    <property type="term" value="P:carbohydrate metabolic process"/>
    <property type="evidence" value="ECO:0007669"/>
    <property type="project" value="InterPro"/>
</dbReference>
<dbReference type="InterPro" id="IPR013785">
    <property type="entry name" value="Aldolase_TIM"/>
</dbReference>
<feature type="compositionally biased region" description="Pro residues" evidence="2">
    <location>
        <begin position="77"/>
        <end position="98"/>
    </location>
</feature>
<dbReference type="eggNOG" id="COG0176">
    <property type="taxonomic scope" value="Bacteria"/>
</dbReference>
<accession>A0A1D3DN75</accession>
<gene>
    <name evidence="3" type="ORF">J116_003925</name>
</gene>
<feature type="compositionally biased region" description="Low complexity" evidence="2">
    <location>
        <begin position="26"/>
        <end position="41"/>
    </location>
</feature>
<feature type="compositionally biased region" description="Pro residues" evidence="2">
    <location>
        <begin position="119"/>
        <end position="149"/>
    </location>
</feature>
<evidence type="ECO:0000313" key="3">
    <source>
        <dbReference type="EMBL" id="OEJ93741.1"/>
    </source>
</evidence>
<proteinExistence type="predicted"/>
<feature type="region of interest" description="Disordered" evidence="2">
    <location>
        <begin position="26"/>
        <end position="176"/>
    </location>
</feature>
<keyword evidence="4" id="KW-1185">Reference proteome</keyword>
<comment type="caution">
    <text evidence="3">The sequence shown here is derived from an EMBL/GenBank/DDBJ whole genome shotgun (WGS) entry which is preliminary data.</text>
</comment>
<evidence type="ECO:0000256" key="2">
    <source>
        <dbReference type="SAM" id="MobiDB-lite"/>
    </source>
</evidence>
<dbReference type="RefSeq" id="WP_051203975.1">
    <property type="nucleotide sequence ID" value="NZ_ASHX02000001.1"/>
</dbReference>
<dbReference type="Pfam" id="PF00923">
    <property type="entry name" value="TAL_FSA"/>
    <property type="match status" value="1"/>
</dbReference>
<name>A0A1D3DN75_9ACTN</name>
<dbReference type="PANTHER" id="PTHR10683">
    <property type="entry name" value="TRANSALDOLASE"/>
    <property type="match status" value="1"/>
</dbReference>
<dbReference type="OrthoDB" id="4334764at2"/>
<keyword evidence="1" id="KW-0704">Schiff base</keyword>
<evidence type="ECO:0008006" key="5">
    <source>
        <dbReference type="Google" id="ProtNLM"/>
    </source>
</evidence>
<dbReference type="EMBL" id="ASHX02000001">
    <property type="protein sequence ID" value="OEJ93741.1"/>
    <property type="molecule type" value="Genomic_DNA"/>
</dbReference>
<dbReference type="SUPFAM" id="SSF51569">
    <property type="entry name" value="Aldolase"/>
    <property type="match status" value="1"/>
</dbReference>
<organism evidence="3 4">
    <name type="scientific">Streptomyces thermolilacinus SPC6</name>
    <dbReference type="NCBI Taxonomy" id="1306406"/>
    <lineage>
        <taxon>Bacteria</taxon>
        <taxon>Bacillati</taxon>
        <taxon>Actinomycetota</taxon>
        <taxon>Actinomycetes</taxon>
        <taxon>Kitasatosporales</taxon>
        <taxon>Streptomycetaceae</taxon>
        <taxon>Streptomyces</taxon>
    </lineage>
</organism>
<evidence type="ECO:0000313" key="4">
    <source>
        <dbReference type="Proteomes" id="UP000095329"/>
    </source>
</evidence>
<dbReference type="AlphaFoldDB" id="A0A1D3DN75"/>
<protein>
    <recommendedName>
        <fullName evidence="5">Transaldolase</fullName>
    </recommendedName>
</protein>